<evidence type="ECO:0000313" key="2">
    <source>
        <dbReference type="EMBL" id="EOK07935.1"/>
    </source>
</evidence>
<evidence type="ECO:0000313" key="3">
    <source>
        <dbReference type="Proteomes" id="UP000013638"/>
    </source>
</evidence>
<keyword evidence="1" id="KW-0472">Membrane</keyword>
<dbReference type="AlphaFoldDB" id="R3K2V5"/>
<feature type="transmembrane region" description="Helical" evidence="1">
    <location>
        <begin position="50"/>
        <end position="67"/>
    </location>
</feature>
<evidence type="ECO:0008006" key="4">
    <source>
        <dbReference type="Google" id="ProtNLM"/>
    </source>
</evidence>
<sequence>MNFYGINYLESQSDINDYLRYFLIFGSLFLLVIVFILYLRHRIKTKYRDLSIIFLLLLIFASGVQYSDYQSNQAKHTQSSQMVNLVQNLAKEKKIDESDIFVNSTQLVDGIMIKIKKNYFRVNLSSDQSSFTLEKAYLINQNIVLNK</sequence>
<dbReference type="InterPro" id="IPR021707">
    <property type="entry name" value="DUF3290"/>
</dbReference>
<keyword evidence="1" id="KW-1133">Transmembrane helix</keyword>
<dbReference type="RefSeq" id="WP_010829195.1">
    <property type="nucleotide sequence ID" value="NZ_KB944870.1"/>
</dbReference>
<proteinExistence type="predicted"/>
<evidence type="ECO:0000256" key="1">
    <source>
        <dbReference type="SAM" id="Phobius"/>
    </source>
</evidence>
<dbReference type="Pfam" id="PF11694">
    <property type="entry name" value="DUF3290"/>
    <property type="match status" value="1"/>
</dbReference>
<comment type="caution">
    <text evidence="2">The sequence shown here is derived from an EMBL/GenBank/DDBJ whole genome shotgun (WGS) entry which is preliminary data.</text>
</comment>
<dbReference type="HOGENOM" id="CLU_125416_1_1_9"/>
<dbReference type="Proteomes" id="UP000013638">
    <property type="component" value="Unassembled WGS sequence"/>
</dbReference>
<organism evidence="2 3">
    <name type="scientific">Enterococcus faecalis ATCC 6055</name>
    <dbReference type="NCBI Taxonomy" id="1169311"/>
    <lineage>
        <taxon>Bacteria</taxon>
        <taxon>Bacillati</taxon>
        <taxon>Bacillota</taxon>
        <taxon>Bacilli</taxon>
        <taxon>Lactobacillales</taxon>
        <taxon>Enterococcaceae</taxon>
        <taxon>Enterococcus</taxon>
    </lineage>
</organism>
<gene>
    <name evidence="2" type="ORF">WOU_03036</name>
</gene>
<dbReference type="EMBL" id="ASDZ01000039">
    <property type="protein sequence ID" value="EOK07935.1"/>
    <property type="molecule type" value="Genomic_DNA"/>
</dbReference>
<protein>
    <recommendedName>
        <fullName evidence="4">DUF3290 domain-containing protein</fullName>
    </recommendedName>
</protein>
<keyword evidence="1" id="KW-0812">Transmembrane</keyword>
<feature type="transmembrane region" description="Helical" evidence="1">
    <location>
        <begin position="18"/>
        <end position="38"/>
    </location>
</feature>
<reference evidence="2 3" key="1">
    <citation type="submission" date="2013-02" db="EMBL/GenBank/DDBJ databases">
        <title>The Genome Sequence of Enterococcus faecalis ATCC_6055.</title>
        <authorList>
            <consortium name="The Broad Institute Genome Sequencing Platform"/>
            <consortium name="The Broad Institute Genome Sequencing Center for Infectious Disease"/>
            <person name="Earl A.M."/>
            <person name="Gilmore M.S."/>
            <person name="Lebreton F."/>
            <person name="Walker B."/>
            <person name="Young S.K."/>
            <person name="Zeng Q."/>
            <person name="Gargeya S."/>
            <person name="Fitzgerald M."/>
            <person name="Haas B."/>
            <person name="Abouelleil A."/>
            <person name="Alvarado L."/>
            <person name="Arachchi H.M."/>
            <person name="Berlin A.M."/>
            <person name="Chapman S.B."/>
            <person name="Dewar J."/>
            <person name="Goldberg J."/>
            <person name="Griggs A."/>
            <person name="Gujja S."/>
            <person name="Hansen M."/>
            <person name="Howarth C."/>
            <person name="Imamovic A."/>
            <person name="Larimer J."/>
            <person name="McCowan C."/>
            <person name="Murphy C."/>
            <person name="Neiman D."/>
            <person name="Pearson M."/>
            <person name="Priest M."/>
            <person name="Roberts A."/>
            <person name="Saif S."/>
            <person name="Shea T."/>
            <person name="Sisk P."/>
            <person name="Sykes S."/>
            <person name="Wortman J."/>
            <person name="Nusbaum C."/>
            <person name="Birren B."/>
        </authorList>
    </citation>
    <scope>NUCLEOTIDE SEQUENCE [LARGE SCALE GENOMIC DNA]</scope>
    <source>
        <strain evidence="2 3">ATCC 6055</strain>
    </source>
</reference>
<name>R3K2V5_ENTFL</name>
<accession>R3K2V5</accession>